<dbReference type="Proteomes" id="UP000282971">
    <property type="component" value="Unassembled WGS sequence"/>
</dbReference>
<comment type="caution">
    <text evidence="5">The sequence shown here is derived from an EMBL/GenBank/DDBJ whole genome shotgun (WGS) entry which is preliminary data.</text>
</comment>
<dbReference type="PANTHER" id="PTHR43393:SF3">
    <property type="entry name" value="LYSINE DECARBOXYLASE-LIKE PROTEIN"/>
    <property type="match status" value="1"/>
</dbReference>
<organism evidence="5 6">
    <name type="scientific">Sphingomonas crocodyli</name>
    <dbReference type="NCBI Taxonomy" id="1979270"/>
    <lineage>
        <taxon>Bacteria</taxon>
        <taxon>Pseudomonadati</taxon>
        <taxon>Pseudomonadota</taxon>
        <taxon>Alphaproteobacteria</taxon>
        <taxon>Sphingomonadales</taxon>
        <taxon>Sphingomonadaceae</taxon>
        <taxon>Sphingomonas</taxon>
    </lineage>
</organism>
<protein>
    <recommendedName>
        <fullName evidence="3">AMP nucleosidase</fullName>
        <ecNumber evidence="2">3.2.2.4</ecNumber>
    </recommendedName>
    <alternativeName>
        <fullName evidence="3">AMP nucleosidase</fullName>
    </alternativeName>
</protein>
<evidence type="ECO:0000313" key="5">
    <source>
        <dbReference type="EMBL" id="RVT93559.1"/>
    </source>
</evidence>
<proteinExistence type="predicted"/>
<feature type="compositionally biased region" description="Basic and acidic residues" evidence="4">
    <location>
        <begin position="1"/>
        <end position="16"/>
    </location>
</feature>
<evidence type="ECO:0000256" key="3">
    <source>
        <dbReference type="ARBA" id="ARBA00031983"/>
    </source>
</evidence>
<dbReference type="RefSeq" id="WP_127742298.1">
    <property type="nucleotide sequence ID" value="NZ_SACN01000001.1"/>
</dbReference>
<dbReference type="OrthoDB" id="9801098at2"/>
<keyword evidence="6" id="KW-1185">Reference proteome</keyword>
<dbReference type="EMBL" id="SACN01000001">
    <property type="protein sequence ID" value="RVT93559.1"/>
    <property type="molecule type" value="Genomic_DNA"/>
</dbReference>
<accession>A0A437M7D0</accession>
<evidence type="ECO:0000256" key="1">
    <source>
        <dbReference type="ARBA" id="ARBA00000274"/>
    </source>
</evidence>
<evidence type="ECO:0000313" key="6">
    <source>
        <dbReference type="Proteomes" id="UP000282971"/>
    </source>
</evidence>
<evidence type="ECO:0000256" key="4">
    <source>
        <dbReference type="SAM" id="MobiDB-lite"/>
    </source>
</evidence>
<dbReference type="SUPFAM" id="SSF102405">
    <property type="entry name" value="MCP/YpsA-like"/>
    <property type="match status" value="1"/>
</dbReference>
<gene>
    <name evidence="5" type="ORF">EOD43_06740</name>
</gene>
<feature type="region of interest" description="Disordered" evidence="4">
    <location>
        <begin position="1"/>
        <end position="26"/>
    </location>
</feature>
<dbReference type="GO" id="GO:0005829">
    <property type="term" value="C:cytosol"/>
    <property type="evidence" value="ECO:0007669"/>
    <property type="project" value="TreeGrafter"/>
</dbReference>
<name>A0A437M7D0_9SPHN</name>
<dbReference type="InterPro" id="IPR052341">
    <property type="entry name" value="LOG_family_nucleotidases"/>
</dbReference>
<dbReference type="AlphaFoldDB" id="A0A437M7D0"/>
<dbReference type="GO" id="GO:0008714">
    <property type="term" value="F:AMP nucleosidase activity"/>
    <property type="evidence" value="ECO:0007669"/>
    <property type="project" value="UniProtKB-EC"/>
</dbReference>
<reference evidence="5 6" key="1">
    <citation type="submission" date="2019-01" db="EMBL/GenBank/DDBJ databases">
        <authorList>
            <person name="Chen W.-M."/>
        </authorList>
    </citation>
    <scope>NUCLEOTIDE SEQUENCE [LARGE SCALE GENOMIC DNA]</scope>
    <source>
        <strain evidence="5 6">CCP-7</strain>
    </source>
</reference>
<dbReference type="EC" id="3.2.2.4" evidence="2"/>
<sequence>MTNQFRKNDSPRHERAATTPGAPPALSTYELAHRDLNFLERDELRSLRFQLELLKPEMLLDDAKIESTFVIYGSARTPVTDPRRTADNQRSHYEEARALARLASSVPEGEDGSRNFVVCSGGGPSIMEAANRGAADVGRASIGLNIVLPFEQIPNAFVTPELSFQFHYFPLRKMHFILRAKAVAVFPGGFGTLDELFDILTLMQTGKMPVVPVLLFDQSFWKQVINFNTLVDAGMIAARDLELFQFVSSAEEAWDRVQSFYDANPEPLWHRRAPA</sequence>
<dbReference type="Gene3D" id="3.40.50.450">
    <property type="match status" value="1"/>
</dbReference>
<dbReference type="Pfam" id="PF03641">
    <property type="entry name" value="Lysine_decarbox"/>
    <property type="match status" value="1"/>
</dbReference>
<evidence type="ECO:0000256" key="2">
    <source>
        <dbReference type="ARBA" id="ARBA00011985"/>
    </source>
</evidence>
<dbReference type="PANTHER" id="PTHR43393">
    <property type="entry name" value="CYTOKININ RIBOSIDE 5'-MONOPHOSPHATE PHOSPHORIBOHYDROLASE"/>
    <property type="match status" value="1"/>
</dbReference>
<dbReference type="InterPro" id="IPR031100">
    <property type="entry name" value="LOG_fam"/>
</dbReference>
<comment type="catalytic activity">
    <reaction evidence="1">
        <text>AMP + H2O = D-ribose 5-phosphate + adenine</text>
        <dbReference type="Rhea" id="RHEA:20129"/>
        <dbReference type="ChEBI" id="CHEBI:15377"/>
        <dbReference type="ChEBI" id="CHEBI:16708"/>
        <dbReference type="ChEBI" id="CHEBI:78346"/>
        <dbReference type="ChEBI" id="CHEBI:456215"/>
        <dbReference type="EC" id="3.2.2.4"/>
    </reaction>
</comment>